<accession>A0A9N8WF59</accession>
<dbReference type="Gene3D" id="3.80.10.10">
    <property type="entry name" value="Ribonuclease Inhibitor"/>
    <property type="match status" value="2"/>
</dbReference>
<dbReference type="EMBL" id="CAJVPQ010000428">
    <property type="protein sequence ID" value="CAG8480755.1"/>
    <property type="molecule type" value="Genomic_DNA"/>
</dbReference>
<organism evidence="1 2">
    <name type="scientific">Funneliformis caledonium</name>
    <dbReference type="NCBI Taxonomy" id="1117310"/>
    <lineage>
        <taxon>Eukaryota</taxon>
        <taxon>Fungi</taxon>
        <taxon>Fungi incertae sedis</taxon>
        <taxon>Mucoromycota</taxon>
        <taxon>Glomeromycotina</taxon>
        <taxon>Glomeromycetes</taxon>
        <taxon>Glomerales</taxon>
        <taxon>Glomeraceae</taxon>
        <taxon>Funneliformis</taxon>
    </lineage>
</organism>
<dbReference type="OrthoDB" id="10315315at2759"/>
<dbReference type="SUPFAM" id="SSF52047">
    <property type="entry name" value="RNI-like"/>
    <property type="match status" value="1"/>
</dbReference>
<dbReference type="InterPro" id="IPR032675">
    <property type="entry name" value="LRR_dom_sf"/>
</dbReference>
<proteinExistence type="predicted"/>
<evidence type="ECO:0000313" key="2">
    <source>
        <dbReference type="Proteomes" id="UP000789570"/>
    </source>
</evidence>
<gene>
    <name evidence="1" type="ORF">FCALED_LOCUS2697</name>
</gene>
<keyword evidence="2" id="KW-1185">Reference proteome</keyword>
<evidence type="ECO:0000313" key="1">
    <source>
        <dbReference type="EMBL" id="CAG8480755.1"/>
    </source>
</evidence>
<comment type="caution">
    <text evidence="1">The sequence shown here is derived from an EMBL/GenBank/DDBJ whole genome shotgun (WGS) entry which is preliminary data.</text>
</comment>
<dbReference type="AlphaFoldDB" id="A0A9N8WF59"/>
<reference evidence="1" key="1">
    <citation type="submission" date="2021-06" db="EMBL/GenBank/DDBJ databases">
        <authorList>
            <person name="Kallberg Y."/>
            <person name="Tangrot J."/>
            <person name="Rosling A."/>
        </authorList>
    </citation>
    <scope>NUCLEOTIDE SEQUENCE</scope>
    <source>
        <strain evidence="1">UK204</strain>
    </source>
</reference>
<sequence>MSCPLPEDCLNDIFGFLKEDKFSLRSSLLVNHLWCGVAVRILWRNIWKERTQIHESLSILGTLISCLPNESKELLISNNIIISNPTSKPPLINYISYIKVLSIHAFDHIIEKVLKYQRFNGDLLILKYHKFLVSQELLKAFMCQIPSLKVLYNYATLAPNIQFTLFPGAKDCLTNLTVFSCYSDICPEFFYQLASICQRIRSLTINFRNNISNGLKELISFQKNLKYLKLSAGKCGEKGWTDIIPALTKHRDTLTSLQIDAFRVEMPLSIVTVFTNLQELIISCFRTSQVYSKVSYELQRANYPNLRILRIPFQCPSSETLTKLLEINGMNLYELDLGGIDNSLKLSIARLCPNLKKLNMMFENDEMDIFKSILGSCQHLEGIKVWCGCPYLDEREMFEAVVKYSPKRFHELRIYSRTFPEDLESFFSSWGNRTPRLPLIMISNIGSLAESEEKIDICMKTTITKYKKLGIIKKFETEEFEYEDYI</sequence>
<dbReference type="Proteomes" id="UP000789570">
    <property type="component" value="Unassembled WGS sequence"/>
</dbReference>
<protein>
    <submittedName>
        <fullName evidence="1">17745_t:CDS:1</fullName>
    </submittedName>
</protein>
<name>A0A9N8WF59_9GLOM</name>